<evidence type="ECO:0000313" key="2">
    <source>
        <dbReference type="Proteomes" id="UP000793456"/>
    </source>
</evidence>
<dbReference type="Proteomes" id="UP000793456">
    <property type="component" value="Chromosome I"/>
</dbReference>
<evidence type="ECO:0000313" key="1">
    <source>
        <dbReference type="EMBL" id="TMS23536.1"/>
    </source>
</evidence>
<organism evidence="1 2">
    <name type="scientific">Larimichthys crocea</name>
    <name type="common">Large yellow croaker</name>
    <name type="synonym">Pseudosciaena crocea</name>
    <dbReference type="NCBI Taxonomy" id="215358"/>
    <lineage>
        <taxon>Eukaryota</taxon>
        <taxon>Metazoa</taxon>
        <taxon>Chordata</taxon>
        <taxon>Craniata</taxon>
        <taxon>Vertebrata</taxon>
        <taxon>Euteleostomi</taxon>
        <taxon>Actinopterygii</taxon>
        <taxon>Neopterygii</taxon>
        <taxon>Teleostei</taxon>
        <taxon>Neoteleostei</taxon>
        <taxon>Acanthomorphata</taxon>
        <taxon>Eupercaria</taxon>
        <taxon>Sciaenidae</taxon>
        <taxon>Larimichthys</taxon>
    </lineage>
</organism>
<keyword evidence="2" id="KW-1185">Reference proteome</keyword>
<sequence>MGELGSDFSLGGERGIKREEEKETSTNLCPWSGQPAGTDSTSLHSLPAWIIICVVVVLDLYFGWHCLRGKRFPPLGKVQEFVLEQSEERRREDSSNFPPHLSLHRRFFCGRMGAGAMTICHNKTAVQVKEDMKKMVQIPMLRPRTVKHTKLFGVSLFELQEKGLVENGVPLVLRRMVEHLRKHALDQEGLFRVNGNVRAVETLKQRLESGEDVDLLSESDSCTVASLLKRYLRDLPEGLVDSAVQQALIHHYQECGDDVSWSDMRDLLQQLPDVHHSLLRYLCQLPHPCGVQPQGKPHDCLQPRHLCLDPVSSINLSKLFVDENCCLLLLEISVAPGFEAIKDQNICNKIMVKLIQNYSSIFEADRDREGNTEELSTLIIVKEAQMSDADTKKSPSHPSAKTPTPVPRTKAAQKNPPQSAEALNKSSTNTPQPRPRKRKVRKGKSDGMTQVLPQPRPRRSEKLPNARPLSIPIILPLTSELRSPSPEAMETAPIPLDRQDTSDTASQLSHLDVSPSGSMEALSSSQEEERPISPFYMSNHLSPVHCRPDVANYLDRTIRSAVEQHLFDPLGDQSSTSEDSHLTPCPPSPSVTPTARQRRRHQREQHEEDQRHRERNRASSIRADTNKENIPSSSASSSSSVGEDTSSSFDTQGGQSGHTERTPKARKSKHSPTLVQLTDNQDASALTECVGERPAANHMEAFQKGNDISRKYGLASPPQTFRMKIQESPVTCDTGRVGGGGGEVRGSDPDCEKTSCEDVPRLDLTALTEDNNNWGEPVPAYSSLQRESMDREEARLSLHAGGRLIRQLLEEDSDPMLSPRFYAFGQCQQYLD</sequence>
<proteinExistence type="predicted"/>
<protein>
    <submittedName>
        <fullName evidence="1">Uncharacterized protein</fullName>
    </submittedName>
</protein>
<dbReference type="EMBL" id="CM011674">
    <property type="protein sequence ID" value="TMS23536.1"/>
    <property type="molecule type" value="Genomic_DNA"/>
</dbReference>
<name>A0ACD3RX29_LARCR</name>
<accession>A0ACD3RX29</accession>
<gene>
    <name evidence="1" type="ORF">E3U43_008842</name>
</gene>
<reference evidence="1" key="1">
    <citation type="submission" date="2018-11" db="EMBL/GenBank/DDBJ databases">
        <title>The sequence and de novo assembly of Larimichthys crocea genome using PacBio and Hi-C technologies.</title>
        <authorList>
            <person name="Xu P."/>
            <person name="Chen B."/>
            <person name="Zhou Z."/>
            <person name="Ke Q."/>
            <person name="Wu Y."/>
            <person name="Bai H."/>
            <person name="Pu F."/>
        </authorList>
    </citation>
    <scope>NUCLEOTIDE SEQUENCE</scope>
    <source>
        <tissue evidence="1">Muscle</tissue>
    </source>
</reference>
<comment type="caution">
    <text evidence="1">The sequence shown here is derived from an EMBL/GenBank/DDBJ whole genome shotgun (WGS) entry which is preliminary data.</text>
</comment>